<evidence type="ECO:0000313" key="2">
    <source>
        <dbReference type="Proteomes" id="UP000107385"/>
    </source>
</evidence>
<dbReference type="OrthoDB" id="40233at10239"/>
<keyword evidence="2" id="KW-1185">Reference proteome</keyword>
<sequence>MLIYGPRINVESVLDDLLDDIQVNGDMCPDSVPPNCTPEEMSEMLDEFLKDISLKNELQLLSEEEMNELLAELESMAKLLYENLHSSNA</sequence>
<dbReference type="RefSeq" id="YP_009112750.1">
    <property type="nucleotide sequence ID" value="NC_025963.1"/>
</dbReference>
<name>A0A0A7MBZ2_9POXV</name>
<dbReference type="KEGG" id="vg:22647409"/>
<evidence type="ECO:0000313" key="1">
    <source>
        <dbReference type="EMBL" id="AIZ77262.1"/>
    </source>
</evidence>
<organism evidence="1 2">
    <name type="scientific">Parapoxvirus red deer/HL953</name>
    <dbReference type="NCBI Taxonomy" id="1579460"/>
    <lineage>
        <taxon>Viruses</taxon>
        <taxon>Varidnaviria</taxon>
        <taxon>Bamfordvirae</taxon>
        <taxon>Nucleocytoviricota</taxon>
        <taxon>Pokkesviricetes</taxon>
        <taxon>Chitovirales</taxon>
        <taxon>Poxviridae</taxon>
        <taxon>Chordopoxvirinae</taxon>
        <taxon>Parapoxvirus</taxon>
        <taxon>Parapoxvirus reddeerpox</taxon>
        <taxon>Red deerpox virus</taxon>
    </lineage>
</organism>
<accession>A0A0A7MBZ2</accession>
<dbReference type="GeneID" id="22647409"/>
<dbReference type="Proteomes" id="UP000107385">
    <property type="component" value="Segment"/>
</dbReference>
<dbReference type="EMBL" id="KM502564">
    <property type="protein sequence ID" value="AIZ77262.1"/>
    <property type="molecule type" value="Genomic_DNA"/>
</dbReference>
<proteinExistence type="predicted"/>
<reference evidence="1 2" key="1">
    <citation type="submission" date="2014-09" db="EMBL/GenBank/DDBJ databases">
        <title>Parapoxvirus (PPV) of red deer reveals sub-clinical infection and confirms a unique species.</title>
        <authorList>
            <person name="Friederichs S."/>
            <person name="Stefan K."/>
            <person name="Helmut B."/>
            <person name="Heike L."/>
            <person name="Mathias B."/>
        </authorList>
    </citation>
    <scope>NUCLEOTIDE SEQUENCE [LARGE SCALE GENOMIC DNA]</scope>
    <source>
        <strain evidence="1">HL953</strain>
    </source>
</reference>
<protein>
    <submittedName>
        <fullName evidence="1">Uncharacterized protein</fullName>
    </submittedName>
</protein>